<dbReference type="SMART" id="SM00358">
    <property type="entry name" value="DSRM"/>
    <property type="match status" value="1"/>
</dbReference>
<gene>
    <name evidence="3" type="ORF">NEOLEDRAFT_1073484</name>
</gene>
<dbReference type="InParanoid" id="A0A165PRE7"/>
<proteinExistence type="predicted"/>
<dbReference type="InterPro" id="IPR014720">
    <property type="entry name" value="dsRBD_dom"/>
</dbReference>
<evidence type="ECO:0000313" key="4">
    <source>
        <dbReference type="Proteomes" id="UP000076761"/>
    </source>
</evidence>
<evidence type="ECO:0000313" key="3">
    <source>
        <dbReference type="EMBL" id="KZT21393.1"/>
    </source>
</evidence>
<feature type="domain" description="DRBM" evidence="2">
    <location>
        <begin position="1"/>
        <end position="70"/>
    </location>
</feature>
<dbReference type="AlphaFoldDB" id="A0A165PRE7"/>
<name>A0A165PRE7_9AGAM</name>
<evidence type="ECO:0000256" key="1">
    <source>
        <dbReference type="PROSITE-ProRule" id="PRU00266"/>
    </source>
</evidence>
<protein>
    <recommendedName>
        <fullName evidence="2">DRBM domain-containing protein</fullName>
    </recommendedName>
</protein>
<dbReference type="Proteomes" id="UP000076761">
    <property type="component" value="Unassembled WGS sequence"/>
</dbReference>
<dbReference type="PROSITE" id="PS50137">
    <property type="entry name" value="DS_RBD"/>
    <property type="match status" value="1"/>
</dbReference>
<dbReference type="Gene3D" id="3.30.160.20">
    <property type="match status" value="1"/>
</dbReference>
<sequence>DHRMELNNWLQIHPSFGKVTWETSHTGPQHAPTWSATAYVGNIQYGNGSGPTQGAAKEQAAYEALMRLRSN</sequence>
<feature type="non-terminal residue" evidence="3">
    <location>
        <position position="1"/>
    </location>
</feature>
<accession>A0A165PRE7</accession>
<evidence type="ECO:0000259" key="2">
    <source>
        <dbReference type="PROSITE" id="PS50137"/>
    </source>
</evidence>
<dbReference type="SUPFAM" id="SSF54768">
    <property type="entry name" value="dsRNA-binding domain-like"/>
    <property type="match status" value="1"/>
</dbReference>
<dbReference type="OrthoDB" id="112668at2759"/>
<dbReference type="Pfam" id="PF00035">
    <property type="entry name" value="dsrm"/>
    <property type="match status" value="1"/>
</dbReference>
<keyword evidence="4" id="KW-1185">Reference proteome</keyword>
<reference evidence="3 4" key="1">
    <citation type="journal article" date="2016" name="Mol. Biol. Evol.">
        <title>Comparative Genomics of Early-Diverging Mushroom-Forming Fungi Provides Insights into the Origins of Lignocellulose Decay Capabilities.</title>
        <authorList>
            <person name="Nagy L.G."/>
            <person name="Riley R."/>
            <person name="Tritt A."/>
            <person name="Adam C."/>
            <person name="Daum C."/>
            <person name="Floudas D."/>
            <person name="Sun H."/>
            <person name="Yadav J.S."/>
            <person name="Pangilinan J."/>
            <person name="Larsson K.H."/>
            <person name="Matsuura K."/>
            <person name="Barry K."/>
            <person name="Labutti K."/>
            <person name="Kuo R."/>
            <person name="Ohm R.A."/>
            <person name="Bhattacharya S.S."/>
            <person name="Shirouzu T."/>
            <person name="Yoshinaga Y."/>
            <person name="Martin F.M."/>
            <person name="Grigoriev I.V."/>
            <person name="Hibbett D.S."/>
        </authorList>
    </citation>
    <scope>NUCLEOTIDE SEQUENCE [LARGE SCALE GENOMIC DNA]</scope>
    <source>
        <strain evidence="3 4">HHB14362 ss-1</strain>
    </source>
</reference>
<dbReference type="EMBL" id="KV425607">
    <property type="protein sequence ID" value="KZT21393.1"/>
    <property type="molecule type" value="Genomic_DNA"/>
</dbReference>
<keyword evidence="1" id="KW-0694">RNA-binding</keyword>
<dbReference type="GO" id="GO:0003723">
    <property type="term" value="F:RNA binding"/>
    <property type="evidence" value="ECO:0007669"/>
    <property type="project" value="UniProtKB-UniRule"/>
</dbReference>
<organism evidence="3 4">
    <name type="scientific">Neolentinus lepideus HHB14362 ss-1</name>
    <dbReference type="NCBI Taxonomy" id="1314782"/>
    <lineage>
        <taxon>Eukaryota</taxon>
        <taxon>Fungi</taxon>
        <taxon>Dikarya</taxon>
        <taxon>Basidiomycota</taxon>
        <taxon>Agaricomycotina</taxon>
        <taxon>Agaricomycetes</taxon>
        <taxon>Gloeophyllales</taxon>
        <taxon>Gloeophyllaceae</taxon>
        <taxon>Neolentinus</taxon>
    </lineage>
</organism>